<proteinExistence type="predicted"/>
<sequence length="182" mass="20495">MLKMSMMAVIIAAAASAHAEEKTFDIVYQGLYSVDDHVFQPDKTLKVTLTVDDLDGNGDYSENEVKALKASHIDYKGSCTVEHCLEYFNWVRGSLPDYSAAYHSFDGFYNELTIVNPGVEYREFVQSNFGFRYDLTWHWTADTQTTITQISAVPEPSSYAMLGAGLASLALVARRRRKHNDM</sequence>
<protein>
    <submittedName>
        <fullName evidence="3">PEP-CTERM sorting domain-containing protein</fullName>
    </submittedName>
</protein>
<dbReference type="AlphaFoldDB" id="A0A6L6PKX3"/>
<feature type="chain" id="PRO_5027090742" evidence="1">
    <location>
        <begin position="20"/>
        <end position="182"/>
    </location>
</feature>
<evidence type="ECO:0000313" key="3">
    <source>
        <dbReference type="EMBL" id="MTV39329.1"/>
    </source>
</evidence>
<accession>A0A6L6PKX3</accession>
<evidence type="ECO:0000256" key="1">
    <source>
        <dbReference type="SAM" id="SignalP"/>
    </source>
</evidence>
<keyword evidence="4" id="KW-1185">Reference proteome</keyword>
<dbReference type="Proteomes" id="UP000475582">
    <property type="component" value="Unassembled WGS sequence"/>
</dbReference>
<feature type="signal peptide" evidence="1">
    <location>
        <begin position="1"/>
        <end position="19"/>
    </location>
</feature>
<evidence type="ECO:0000313" key="4">
    <source>
        <dbReference type="Proteomes" id="UP000475582"/>
    </source>
</evidence>
<keyword evidence="1" id="KW-0732">Signal</keyword>
<organism evidence="3 4">
    <name type="scientific">Duganella radicis</name>
    <dbReference type="NCBI Taxonomy" id="551988"/>
    <lineage>
        <taxon>Bacteria</taxon>
        <taxon>Pseudomonadati</taxon>
        <taxon>Pseudomonadota</taxon>
        <taxon>Betaproteobacteria</taxon>
        <taxon>Burkholderiales</taxon>
        <taxon>Oxalobacteraceae</taxon>
        <taxon>Telluria group</taxon>
        <taxon>Duganella</taxon>
    </lineage>
</organism>
<name>A0A6L6PKX3_9BURK</name>
<evidence type="ECO:0000259" key="2">
    <source>
        <dbReference type="Pfam" id="PF07589"/>
    </source>
</evidence>
<dbReference type="Pfam" id="PF07589">
    <property type="entry name" value="PEP-CTERM"/>
    <property type="match status" value="1"/>
</dbReference>
<gene>
    <name evidence="3" type="ORF">GM676_17295</name>
</gene>
<dbReference type="EMBL" id="WNKY01000018">
    <property type="protein sequence ID" value="MTV39329.1"/>
    <property type="molecule type" value="Genomic_DNA"/>
</dbReference>
<dbReference type="OrthoDB" id="8708394at2"/>
<feature type="domain" description="Ice-binding protein C-terminal" evidence="2">
    <location>
        <begin position="152"/>
        <end position="176"/>
    </location>
</feature>
<comment type="caution">
    <text evidence="3">The sequence shown here is derived from an EMBL/GenBank/DDBJ whole genome shotgun (WGS) entry which is preliminary data.</text>
</comment>
<dbReference type="InterPro" id="IPR013424">
    <property type="entry name" value="Ice-binding_C"/>
</dbReference>
<dbReference type="NCBIfam" id="TIGR02595">
    <property type="entry name" value="PEP_CTERM"/>
    <property type="match status" value="1"/>
</dbReference>
<reference evidence="3 4" key="1">
    <citation type="submission" date="2019-11" db="EMBL/GenBank/DDBJ databases">
        <title>Type strains purchased from KCTC, JCM and DSMZ.</title>
        <authorList>
            <person name="Lu H."/>
        </authorList>
    </citation>
    <scope>NUCLEOTIDE SEQUENCE [LARGE SCALE GENOMIC DNA]</scope>
    <source>
        <strain evidence="3 4">KCTC 22382</strain>
    </source>
</reference>